<comment type="caution">
    <text evidence="2">The sequence shown here is derived from an EMBL/GenBank/DDBJ whole genome shotgun (WGS) entry which is preliminary data.</text>
</comment>
<reference evidence="3" key="1">
    <citation type="submission" date="2015-07" db="EMBL/GenBank/DDBJ databases">
        <title>Draft genome sequence of the purine-degrading Gottschalkia purinilyticum DSM 1384 (formerly Clostridium purinilyticum).</title>
        <authorList>
            <person name="Poehlein A."/>
            <person name="Schiel-Bengelsdorf B."/>
            <person name="Bengelsdorf F.R."/>
            <person name="Daniel R."/>
            <person name="Duerre P."/>
        </authorList>
    </citation>
    <scope>NUCLEOTIDE SEQUENCE [LARGE SCALE GENOMIC DNA]</scope>
    <source>
        <strain evidence="3">DSM 1384</strain>
    </source>
</reference>
<proteinExistence type="predicted"/>
<keyword evidence="1" id="KW-0472">Membrane</keyword>
<sequence>MEDDNIESIVKKIEDYSQKHPHLYKFKAFLLGILGYSYVFIMSISCLVVIIGSLLLIDFLAEDLEVSLIDTTDKWLLIPLISVIWVTLKGLCIRIYPPKGIEITKKEFKELFKSIEDIRKKLKVKKIHKVLLTEDFNVEIYQYLGLRIFDNNKSYLVIGVPLMMHLSKDEFDLIIAQKLAYISKKHSILNNWINRIRATLENIVDNIEKKKSKSKVLYKKILEVYIPYFNTYTVFLRKLHEDETNNLVTAIEGIEAKKNALLSLAIGEKMLAAEFWPQVYEDVEKNRQPPEKVYYRMKDFLYKGLTEDETIEYINKIVELDTGNINEHFSLENELENLNKDINYKKSCNIKASEEYLGESLDKFIDLFSKEWKDNLRDCFIEDYEI</sequence>
<gene>
    <name evidence="2" type="ORF">CLPU_13c00240</name>
</gene>
<dbReference type="AlphaFoldDB" id="A0A0L0W8A4"/>
<keyword evidence="3" id="KW-1185">Reference proteome</keyword>
<evidence type="ECO:0000313" key="3">
    <source>
        <dbReference type="Proteomes" id="UP000037267"/>
    </source>
</evidence>
<dbReference type="STRING" id="1503.CLPU_13c00240"/>
<keyword evidence="1" id="KW-0812">Transmembrane</keyword>
<keyword evidence="1" id="KW-1133">Transmembrane helix</keyword>
<dbReference type="OrthoDB" id="9789270at2"/>
<accession>A0A0L0W8A4</accession>
<evidence type="ECO:0000256" key="1">
    <source>
        <dbReference type="SAM" id="Phobius"/>
    </source>
</evidence>
<organism evidence="2 3">
    <name type="scientific">Gottschalkia purinilytica</name>
    <name type="common">Clostridium purinilyticum</name>
    <dbReference type="NCBI Taxonomy" id="1503"/>
    <lineage>
        <taxon>Bacteria</taxon>
        <taxon>Bacillati</taxon>
        <taxon>Bacillota</taxon>
        <taxon>Tissierellia</taxon>
        <taxon>Tissierellales</taxon>
        <taxon>Gottschalkiaceae</taxon>
        <taxon>Gottschalkia</taxon>
    </lineage>
</organism>
<protein>
    <recommendedName>
        <fullName evidence="4">Zn-dependent protease with chaperone function</fullName>
    </recommendedName>
</protein>
<dbReference type="RefSeq" id="WP_050355981.1">
    <property type="nucleotide sequence ID" value="NZ_LGSS01000013.1"/>
</dbReference>
<feature type="transmembrane region" description="Helical" evidence="1">
    <location>
        <begin position="28"/>
        <end position="56"/>
    </location>
</feature>
<dbReference type="EMBL" id="LGSS01000013">
    <property type="protein sequence ID" value="KNF07682.1"/>
    <property type="molecule type" value="Genomic_DNA"/>
</dbReference>
<dbReference type="Proteomes" id="UP000037267">
    <property type="component" value="Unassembled WGS sequence"/>
</dbReference>
<evidence type="ECO:0008006" key="4">
    <source>
        <dbReference type="Google" id="ProtNLM"/>
    </source>
</evidence>
<evidence type="ECO:0000313" key="2">
    <source>
        <dbReference type="EMBL" id="KNF07682.1"/>
    </source>
</evidence>
<name>A0A0L0W8A4_GOTPU</name>